<feature type="compositionally biased region" description="Low complexity" evidence="1">
    <location>
        <begin position="82"/>
        <end position="96"/>
    </location>
</feature>
<evidence type="ECO:0000313" key="3">
    <source>
        <dbReference type="Proteomes" id="UP000054845"/>
    </source>
</evidence>
<feature type="compositionally biased region" description="Polar residues" evidence="1">
    <location>
        <begin position="295"/>
        <end position="306"/>
    </location>
</feature>
<evidence type="ECO:0000256" key="1">
    <source>
        <dbReference type="SAM" id="MobiDB-lite"/>
    </source>
</evidence>
<name>A0A0P1BE57_9BASI</name>
<protein>
    <submittedName>
        <fullName evidence="2">Uncharacterized protein</fullName>
    </submittedName>
</protein>
<accession>A0A0P1BE57</accession>
<dbReference type="Proteomes" id="UP000054845">
    <property type="component" value="Unassembled WGS sequence"/>
</dbReference>
<feature type="compositionally biased region" description="Polar residues" evidence="1">
    <location>
        <begin position="145"/>
        <end position="154"/>
    </location>
</feature>
<dbReference type="AlphaFoldDB" id="A0A0P1BE57"/>
<proteinExistence type="predicted"/>
<dbReference type="OrthoDB" id="10506809at2759"/>
<dbReference type="EMBL" id="CCYA01000230">
    <property type="protein sequence ID" value="CEH13716.1"/>
    <property type="molecule type" value="Genomic_DNA"/>
</dbReference>
<feature type="region of interest" description="Disordered" evidence="1">
    <location>
        <begin position="374"/>
        <end position="405"/>
    </location>
</feature>
<sequence length="470" mass="50832">MDALQRPVQRTALPHRPSISPLDTADEEERAFFLAPSSRARGMGDDDACSVDSSDTAEPLPRKRQRQRRASTSDGGEAHRPPTILTSLKLSKSSPIHSQSRNEVKVDVQPDVAQKYGRIIAGQRKSKTGKVQQQDNAGDVDMNDDGNSLDTPSPLQHAHTCADDRQTEQHPSQLAGDCDEVSLSTPSPPENRRMYIVPRPHKKVSKGRVSSGDQSLDTPSPPQQLRVQKSAKLGTKSSDVDAAADKTMSKASCLQRAHAMAKQGKKAAFDSDQLMSTPSPPKASSSSQILAKTVNGKTSSKASVNVTAIVHRSPSALRQTKHAPSRAPQAAKSPMSQNKPTAQDAWEQPPYSHQRSTEASRAREWMLLLQREQGDEAASARPVATGKAHKNAQSGFGQADTARGRNKSWTPAEDLIVCNALQAASKQVRRSLANKLGRASSSTELRIDDIIWSGFNKLHAVSGLARGRRA</sequence>
<feature type="region of interest" description="Disordered" evidence="1">
    <location>
        <begin position="1"/>
        <end position="359"/>
    </location>
</feature>
<organism evidence="2 3">
    <name type="scientific">Ceraceosorus bombacis</name>
    <dbReference type="NCBI Taxonomy" id="401625"/>
    <lineage>
        <taxon>Eukaryota</taxon>
        <taxon>Fungi</taxon>
        <taxon>Dikarya</taxon>
        <taxon>Basidiomycota</taxon>
        <taxon>Ustilaginomycotina</taxon>
        <taxon>Exobasidiomycetes</taxon>
        <taxon>Ceraceosorales</taxon>
        <taxon>Ceraceosoraceae</taxon>
        <taxon>Ceraceosorus</taxon>
    </lineage>
</organism>
<reference evidence="2 3" key="1">
    <citation type="submission" date="2014-09" db="EMBL/GenBank/DDBJ databases">
        <authorList>
            <person name="Magalhaes I.L.F."/>
            <person name="Oliveira U."/>
            <person name="Santos F.R."/>
            <person name="Vidigal T.H.D.A."/>
            <person name="Brescovit A.D."/>
            <person name="Santos A.J."/>
        </authorList>
    </citation>
    <scope>NUCLEOTIDE SEQUENCE [LARGE SCALE GENOMIC DNA]</scope>
</reference>
<keyword evidence="3" id="KW-1185">Reference proteome</keyword>
<evidence type="ECO:0000313" key="2">
    <source>
        <dbReference type="EMBL" id="CEH13716.1"/>
    </source>
</evidence>
<feature type="compositionally biased region" description="Polar residues" evidence="1">
    <location>
        <begin position="211"/>
        <end position="227"/>
    </location>
</feature>